<evidence type="ECO:0000256" key="4">
    <source>
        <dbReference type="ARBA" id="ARBA00022475"/>
    </source>
</evidence>
<comment type="function">
    <text evidence="9">Component of the transport system for branched-chain amino acids.</text>
</comment>
<feature type="transmembrane region" description="Helical" evidence="9">
    <location>
        <begin position="375"/>
        <end position="396"/>
    </location>
</feature>
<feature type="transmembrane region" description="Helical" evidence="9">
    <location>
        <begin position="109"/>
        <end position="130"/>
    </location>
</feature>
<dbReference type="GO" id="GO:0005304">
    <property type="term" value="F:L-valine transmembrane transporter activity"/>
    <property type="evidence" value="ECO:0007669"/>
    <property type="project" value="TreeGrafter"/>
</dbReference>
<feature type="transmembrane region" description="Helical" evidence="9">
    <location>
        <begin position="41"/>
        <end position="60"/>
    </location>
</feature>
<feature type="transmembrane region" description="Helical" evidence="9">
    <location>
        <begin position="268"/>
        <end position="294"/>
    </location>
</feature>
<feature type="transmembrane region" description="Helical" evidence="9">
    <location>
        <begin position="150"/>
        <end position="172"/>
    </location>
</feature>
<feature type="transmembrane region" description="Helical" evidence="9">
    <location>
        <begin position="314"/>
        <end position="338"/>
    </location>
</feature>
<protein>
    <recommendedName>
        <fullName evidence="9">Branched-chain amino acid transport system carrier protein</fullName>
    </recommendedName>
</protein>
<reference evidence="10 11" key="1">
    <citation type="journal article" date="2015" name="Genome Announc.">
        <title>Expanding the biotechnology potential of lactobacilli through comparative genomics of 213 strains and associated genera.</title>
        <authorList>
            <person name="Sun Z."/>
            <person name="Harris H.M."/>
            <person name="McCann A."/>
            <person name="Guo C."/>
            <person name="Argimon S."/>
            <person name="Zhang W."/>
            <person name="Yang X."/>
            <person name="Jeffery I.B."/>
            <person name="Cooney J.C."/>
            <person name="Kagawa T.F."/>
            <person name="Liu W."/>
            <person name="Song Y."/>
            <person name="Salvetti E."/>
            <person name="Wrobel A."/>
            <person name="Rasinkangas P."/>
            <person name="Parkhill J."/>
            <person name="Rea M.C."/>
            <person name="O'Sullivan O."/>
            <person name="Ritari J."/>
            <person name="Douillard F.P."/>
            <person name="Paul Ross R."/>
            <person name="Yang R."/>
            <person name="Briner A.E."/>
            <person name="Felis G.E."/>
            <person name="de Vos W.M."/>
            <person name="Barrangou R."/>
            <person name="Klaenhammer T.R."/>
            <person name="Caufield P.W."/>
            <person name="Cui Y."/>
            <person name="Zhang H."/>
            <person name="O'Toole P.W."/>
        </authorList>
    </citation>
    <scope>NUCLEOTIDE SEQUENCE [LARGE SCALE GENOMIC DNA]</scope>
    <source>
        <strain evidence="10 11">DSM 20178</strain>
    </source>
</reference>
<evidence type="ECO:0000256" key="9">
    <source>
        <dbReference type="RuleBase" id="RU362122"/>
    </source>
</evidence>
<name>A0A0R1EMK8_LACZE</name>
<dbReference type="EMBL" id="AZCT01000021">
    <property type="protein sequence ID" value="KRK10601.1"/>
    <property type="molecule type" value="Genomic_DNA"/>
</dbReference>
<dbReference type="InterPro" id="IPR004685">
    <property type="entry name" value="Brnchd-chn_aa_trnsp_Livcs"/>
</dbReference>
<feature type="transmembrane region" description="Helical" evidence="9">
    <location>
        <begin position="408"/>
        <end position="428"/>
    </location>
</feature>
<organism evidence="10 11">
    <name type="scientific">Lacticaseibacillus zeae DSM 20178 = KCTC 3804</name>
    <dbReference type="NCBI Taxonomy" id="1423816"/>
    <lineage>
        <taxon>Bacteria</taxon>
        <taxon>Bacillati</taxon>
        <taxon>Bacillota</taxon>
        <taxon>Bacilli</taxon>
        <taxon>Lactobacillales</taxon>
        <taxon>Lactobacillaceae</taxon>
        <taxon>Lacticaseibacillus</taxon>
    </lineage>
</organism>
<gene>
    <name evidence="10" type="ORF">FD51_GL001722</name>
</gene>
<dbReference type="GO" id="GO:0015190">
    <property type="term" value="F:L-leucine transmembrane transporter activity"/>
    <property type="evidence" value="ECO:0007669"/>
    <property type="project" value="TreeGrafter"/>
</dbReference>
<dbReference type="NCBIfam" id="TIGR00796">
    <property type="entry name" value="livcs"/>
    <property type="match status" value="1"/>
</dbReference>
<dbReference type="PANTHER" id="PTHR30588">
    <property type="entry name" value="BRANCHED-CHAIN AMINO ACID TRANSPORT SYSTEM 2 CARRIER PROTEIN"/>
    <property type="match status" value="1"/>
</dbReference>
<keyword evidence="3 9" id="KW-0813">Transport</keyword>
<evidence type="ECO:0000256" key="2">
    <source>
        <dbReference type="ARBA" id="ARBA00008540"/>
    </source>
</evidence>
<comment type="similarity">
    <text evidence="2 9">Belongs to the branched chain amino acid transporter family.</text>
</comment>
<comment type="caution">
    <text evidence="10">The sequence shown here is derived from an EMBL/GenBank/DDBJ whole genome shotgun (WGS) entry which is preliminary data.</text>
</comment>
<dbReference type="PANTHER" id="PTHR30588:SF0">
    <property type="entry name" value="BRANCHED-CHAIN AMINO ACID PERMEASE BRNQ"/>
    <property type="match status" value="1"/>
</dbReference>
<keyword evidence="4" id="KW-1003">Cell membrane</keyword>
<dbReference type="GO" id="GO:0015188">
    <property type="term" value="F:L-isoleucine transmembrane transporter activity"/>
    <property type="evidence" value="ECO:0007669"/>
    <property type="project" value="TreeGrafter"/>
</dbReference>
<dbReference type="Pfam" id="PF05525">
    <property type="entry name" value="Branch_AA_trans"/>
    <property type="match status" value="1"/>
</dbReference>
<feature type="transmembrane region" description="Helical" evidence="9">
    <location>
        <begin position="72"/>
        <end position="97"/>
    </location>
</feature>
<feature type="transmembrane region" description="Helical" evidence="9">
    <location>
        <begin position="184"/>
        <end position="203"/>
    </location>
</feature>
<keyword evidence="8 9" id="KW-0472">Membrane</keyword>
<accession>A0A0R1EMK8</accession>
<evidence type="ECO:0000256" key="3">
    <source>
        <dbReference type="ARBA" id="ARBA00022448"/>
    </source>
</evidence>
<dbReference type="AlphaFoldDB" id="A0A0R1EMK8"/>
<dbReference type="eggNOG" id="COG1114">
    <property type="taxonomic scope" value="Bacteria"/>
</dbReference>
<keyword evidence="5 9" id="KW-0812">Transmembrane</keyword>
<dbReference type="Proteomes" id="UP000051984">
    <property type="component" value="Unassembled WGS sequence"/>
</dbReference>
<evidence type="ECO:0000256" key="6">
    <source>
        <dbReference type="ARBA" id="ARBA00022970"/>
    </source>
</evidence>
<dbReference type="GO" id="GO:0005886">
    <property type="term" value="C:plasma membrane"/>
    <property type="evidence" value="ECO:0007669"/>
    <property type="project" value="UniProtKB-SubCell"/>
</dbReference>
<evidence type="ECO:0000256" key="5">
    <source>
        <dbReference type="ARBA" id="ARBA00022692"/>
    </source>
</evidence>
<dbReference type="GO" id="GO:0015818">
    <property type="term" value="P:isoleucine transport"/>
    <property type="evidence" value="ECO:0007669"/>
    <property type="project" value="TreeGrafter"/>
</dbReference>
<dbReference type="GO" id="GO:0015820">
    <property type="term" value="P:L-leucine transport"/>
    <property type="evidence" value="ECO:0007669"/>
    <property type="project" value="TreeGrafter"/>
</dbReference>
<evidence type="ECO:0000256" key="1">
    <source>
        <dbReference type="ARBA" id="ARBA00004651"/>
    </source>
</evidence>
<proteinExistence type="inferred from homology"/>
<comment type="subcellular location">
    <subcellularLocation>
        <location evidence="1 9">Cell membrane</location>
        <topology evidence="1 9">Multi-pass membrane protein</topology>
    </subcellularLocation>
</comment>
<evidence type="ECO:0000313" key="11">
    <source>
        <dbReference type="Proteomes" id="UP000051984"/>
    </source>
</evidence>
<keyword evidence="6 9" id="KW-0029">Amino-acid transport</keyword>
<dbReference type="PATRIC" id="fig|1423816.3.peg.1796"/>
<evidence type="ECO:0000256" key="8">
    <source>
        <dbReference type="ARBA" id="ARBA00023136"/>
    </source>
</evidence>
<evidence type="ECO:0000313" key="10">
    <source>
        <dbReference type="EMBL" id="KRK10601.1"/>
    </source>
</evidence>
<feature type="transmembrane region" description="Helical" evidence="9">
    <location>
        <begin position="350"/>
        <end position="369"/>
    </location>
</feature>
<sequence length="488" mass="52214">MGNALHARLNKLLAVSVAIAIVYKMEGFSMSTQPKLTKRQYLTLGSLLFGMFFGAGNLIFPIHMGQLAGSAWLPAAIGFLLSAVLLPLLSIMAISLTRASSMYDLARPAGHGFALFFLLATHASLGLLIASPRTATVTYAIGISPFLGKAQQQIGLLIFSFIFFLATFLLARNESKITTYIGKLLNPLFLILLAFIFFWALLIKGDIRTISFTGNANLISGNLVNGFLQGYNTMDALAGLGFGVTIITALKLMGLHRASSRAKAVAKVGSLAMGLEAIIYLLLIMLGAISLGFAKLTANGGTAFNQIMTHYTGLIGTALLGAMTLLACLTTAIGLVTSFSQDLGHRFPKLGYHFFLPITTIGAFFIANFGLDQIIAYSTPILMLLYPLAIALIMLGLLHPWIGKNTRIYKTTIAFTMIPALLDAIHALPAGLAQLPFFAAIQHFASTFIPLFGIGMDFVPFLLIGFICGFIAAKFSGAKLAPDLPDPD</sequence>
<evidence type="ECO:0000256" key="7">
    <source>
        <dbReference type="ARBA" id="ARBA00022989"/>
    </source>
</evidence>
<feature type="transmembrane region" description="Helical" evidence="9">
    <location>
        <begin position="236"/>
        <end position="256"/>
    </location>
</feature>
<keyword evidence="7 9" id="KW-1133">Transmembrane helix</keyword>
<feature type="transmembrane region" description="Helical" evidence="9">
    <location>
        <begin position="448"/>
        <end position="473"/>
    </location>
</feature>